<evidence type="ECO:0000313" key="2">
    <source>
        <dbReference type="EMBL" id="EXJ90046.1"/>
    </source>
</evidence>
<dbReference type="InterPro" id="IPR002575">
    <property type="entry name" value="Aminoglycoside_PTrfase"/>
</dbReference>
<dbReference type="STRING" id="1182542.W9YLC0"/>
<dbReference type="Gene3D" id="3.90.1200.10">
    <property type="match status" value="1"/>
</dbReference>
<name>W9YLC0_9EURO</name>
<keyword evidence="3" id="KW-1185">Reference proteome</keyword>
<dbReference type="RefSeq" id="XP_007731443.1">
    <property type="nucleotide sequence ID" value="XM_007733253.1"/>
</dbReference>
<feature type="domain" description="Aminoglycoside phosphotransferase" evidence="1">
    <location>
        <begin position="47"/>
        <end position="210"/>
    </location>
</feature>
<dbReference type="EMBL" id="AMGY01000002">
    <property type="protein sequence ID" value="EXJ90046.1"/>
    <property type="molecule type" value="Genomic_DNA"/>
</dbReference>
<dbReference type="AlphaFoldDB" id="W9YLC0"/>
<dbReference type="eggNOG" id="ENOG502SH7E">
    <property type="taxonomic scope" value="Eukaryota"/>
</dbReference>
<dbReference type="Proteomes" id="UP000019478">
    <property type="component" value="Unassembled WGS sequence"/>
</dbReference>
<dbReference type="InterPro" id="IPR051678">
    <property type="entry name" value="AGP_Transferase"/>
</dbReference>
<dbReference type="Pfam" id="PF01636">
    <property type="entry name" value="APH"/>
    <property type="match status" value="1"/>
</dbReference>
<sequence>MATIDSDFIRQHVKSPDSIILRDISGGSTVLKVPGFDVVIKFGGGVTQEEAIAQSTAFDLLDPAIVRVPQVHHFHRDSDTGIGYLAMEWFDASLIDMHDDRQVEALQKTMAHLASLTRSFPGPLHRGEPQGILWEDSAPSACHTVEGLENWINTWQHTPVDLRGEEFVLCHLDTAAENILWLPSGHVCLLDWSSAGYYPRYFELAAHLKKGAPNEKIERLLQSPRAPFSISEEQHMGCLIQACANSMAYAKPMPRMPPKQTERCYLVRQPSVPQLIQDLSEDHHTGNPVAQIHPERMGFLVD</sequence>
<dbReference type="PANTHER" id="PTHR21310:SF39">
    <property type="entry name" value="AMINOGLYCOSIDE PHOSPHOTRANSFERASE DOMAIN-CONTAINING PROTEIN"/>
    <property type="match status" value="1"/>
</dbReference>
<dbReference type="SUPFAM" id="SSF56112">
    <property type="entry name" value="Protein kinase-like (PK-like)"/>
    <property type="match status" value="1"/>
</dbReference>
<dbReference type="InterPro" id="IPR011009">
    <property type="entry name" value="Kinase-like_dom_sf"/>
</dbReference>
<dbReference type="OrthoDB" id="3250044at2759"/>
<dbReference type="HOGENOM" id="CLU_057145_1_1_1"/>
<dbReference type="PANTHER" id="PTHR21310">
    <property type="entry name" value="AMINOGLYCOSIDE PHOSPHOTRANSFERASE-RELATED-RELATED"/>
    <property type="match status" value="1"/>
</dbReference>
<gene>
    <name evidence="2" type="ORF">A1O3_03114</name>
</gene>
<organism evidence="2 3">
    <name type="scientific">Capronia epimyces CBS 606.96</name>
    <dbReference type="NCBI Taxonomy" id="1182542"/>
    <lineage>
        <taxon>Eukaryota</taxon>
        <taxon>Fungi</taxon>
        <taxon>Dikarya</taxon>
        <taxon>Ascomycota</taxon>
        <taxon>Pezizomycotina</taxon>
        <taxon>Eurotiomycetes</taxon>
        <taxon>Chaetothyriomycetidae</taxon>
        <taxon>Chaetothyriales</taxon>
        <taxon>Herpotrichiellaceae</taxon>
        <taxon>Capronia</taxon>
    </lineage>
</organism>
<proteinExistence type="predicted"/>
<protein>
    <recommendedName>
        <fullName evidence="1">Aminoglycoside phosphotransferase domain-containing protein</fullName>
    </recommendedName>
</protein>
<evidence type="ECO:0000259" key="1">
    <source>
        <dbReference type="Pfam" id="PF01636"/>
    </source>
</evidence>
<accession>W9YLC0</accession>
<dbReference type="GeneID" id="19167243"/>
<comment type="caution">
    <text evidence="2">The sequence shown here is derived from an EMBL/GenBank/DDBJ whole genome shotgun (WGS) entry which is preliminary data.</text>
</comment>
<reference evidence="2 3" key="1">
    <citation type="submission" date="2013-03" db="EMBL/GenBank/DDBJ databases">
        <title>The Genome Sequence of Capronia epimyces CBS 606.96.</title>
        <authorList>
            <consortium name="The Broad Institute Genomics Platform"/>
            <person name="Cuomo C."/>
            <person name="de Hoog S."/>
            <person name="Gorbushina A."/>
            <person name="Walker B."/>
            <person name="Young S.K."/>
            <person name="Zeng Q."/>
            <person name="Gargeya S."/>
            <person name="Fitzgerald M."/>
            <person name="Haas B."/>
            <person name="Abouelleil A."/>
            <person name="Allen A.W."/>
            <person name="Alvarado L."/>
            <person name="Arachchi H.M."/>
            <person name="Berlin A.M."/>
            <person name="Chapman S.B."/>
            <person name="Gainer-Dewar J."/>
            <person name="Goldberg J."/>
            <person name="Griggs A."/>
            <person name="Gujja S."/>
            <person name="Hansen M."/>
            <person name="Howarth C."/>
            <person name="Imamovic A."/>
            <person name="Ireland A."/>
            <person name="Larimer J."/>
            <person name="McCowan C."/>
            <person name="Murphy C."/>
            <person name="Pearson M."/>
            <person name="Poon T.W."/>
            <person name="Priest M."/>
            <person name="Roberts A."/>
            <person name="Saif S."/>
            <person name="Shea T."/>
            <person name="Sisk P."/>
            <person name="Sykes S."/>
            <person name="Wortman J."/>
            <person name="Nusbaum C."/>
            <person name="Birren B."/>
        </authorList>
    </citation>
    <scope>NUCLEOTIDE SEQUENCE [LARGE SCALE GENOMIC DNA]</scope>
    <source>
        <strain evidence="2 3">CBS 606.96</strain>
    </source>
</reference>
<evidence type="ECO:0000313" key="3">
    <source>
        <dbReference type="Proteomes" id="UP000019478"/>
    </source>
</evidence>